<accession>A0A448WM83</accession>
<evidence type="ECO:0000313" key="3">
    <source>
        <dbReference type="Proteomes" id="UP000784294"/>
    </source>
</evidence>
<feature type="compositionally biased region" description="Low complexity" evidence="1">
    <location>
        <begin position="58"/>
        <end position="74"/>
    </location>
</feature>
<dbReference type="AlphaFoldDB" id="A0A448WM83"/>
<organism evidence="2 3">
    <name type="scientific">Protopolystoma xenopodis</name>
    <dbReference type="NCBI Taxonomy" id="117903"/>
    <lineage>
        <taxon>Eukaryota</taxon>
        <taxon>Metazoa</taxon>
        <taxon>Spiralia</taxon>
        <taxon>Lophotrochozoa</taxon>
        <taxon>Platyhelminthes</taxon>
        <taxon>Monogenea</taxon>
        <taxon>Polyopisthocotylea</taxon>
        <taxon>Polystomatidea</taxon>
        <taxon>Polystomatidae</taxon>
        <taxon>Protopolystoma</taxon>
    </lineage>
</organism>
<protein>
    <submittedName>
        <fullName evidence="2">Uncharacterized protein</fullName>
    </submittedName>
</protein>
<gene>
    <name evidence="2" type="ORF">PXEA_LOCUS8750</name>
</gene>
<dbReference type="Proteomes" id="UP000784294">
    <property type="component" value="Unassembled WGS sequence"/>
</dbReference>
<comment type="caution">
    <text evidence="2">The sequence shown here is derived from an EMBL/GenBank/DDBJ whole genome shotgun (WGS) entry which is preliminary data.</text>
</comment>
<reference evidence="2" key="1">
    <citation type="submission" date="2018-11" db="EMBL/GenBank/DDBJ databases">
        <authorList>
            <consortium name="Pathogen Informatics"/>
        </authorList>
    </citation>
    <scope>NUCLEOTIDE SEQUENCE</scope>
</reference>
<feature type="region of interest" description="Disordered" evidence="1">
    <location>
        <begin position="112"/>
        <end position="142"/>
    </location>
</feature>
<evidence type="ECO:0000256" key="1">
    <source>
        <dbReference type="SAM" id="MobiDB-lite"/>
    </source>
</evidence>
<keyword evidence="3" id="KW-1185">Reference proteome</keyword>
<feature type="region of interest" description="Disordered" evidence="1">
    <location>
        <begin position="57"/>
        <end position="77"/>
    </location>
</feature>
<evidence type="ECO:0000313" key="2">
    <source>
        <dbReference type="EMBL" id="VEL15310.1"/>
    </source>
</evidence>
<dbReference type="EMBL" id="CAAALY010024178">
    <property type="protein sequence ID" value="VEL15310.1"/>
    <property type="molecule type" value="Genomic_DNA"/>
</dbReference>
<name>A0A448WM83_9PLAT</name>
<feature type="compositionally biased region" description="Basic and acidic residues" evidence="1">
    <location>
        <begin position="112"/>
        <end position="134"/>
    </location>
</feature>
<sequence length="142" mass="15534">MCSLINVRIHCIRSEERRMKPASHRTELPPSHISFIQATGQPDLIRTASCLLRSGIDSTASPSAPTAVSRTPSSMVTTTSPIKHHNAFAENMLLGADVTNAKTKECLNKVEQGQLKKDGENTETGSERKGEKTMARHFHGQP</sequence>
<proteinExistence type="predicted"/>